<dbReference type="PANTHER" id="PTHR35024:SF4">
    <property type="entry name" value="POLYMER-FORMING CYTOSKELETAL PROTEIN"/>
    <property type="match status" value="1"/>
</dbReference>
<evidence type="ECO:0000313" key="2">
    <source>
        <dbReference type="EMBL" id="MDE8563224.1"/>
    </source>
</evidence>
<accession>A0ABT5W1M0</accession>
<name>A0ABT5W1M0_9BACL</name>
<keyword evidence="3" id="KW-1185">Reference proteome</keyword>
<dbReference type="InterPro" id="IPR007607">
    <property type="entry name" value="BacA/B"/>
</dbReference>
<dbReference type="Proteomes" id="UP001213979">
    <property type="component" value="Unassembled WGS sequence"/>
</dbReference>
<dbReference type="EMBL" id="JAQOTG010000002">
    <property type="protein sequence ID" value="MDE8563224.1"/>
    <property type="molecule type" value="Genomic_DNA"/>
</dbReference>
<comment type="similarity">
    <text evidence="1">Belongs to the bactofilin family.</text>
</comment>
<evidence type="ECO:0000256" key="1">
    <source>
        <dbReference type="ARBA" id="ARBA00044755"/>
    </source>
</evidence>
<organism evidence="2 3">
    <name type="scientific">Anoxybacteroides rupiense</name>
    <dbReference type="NCBI Taxonomy" id="311460"/>
    <lineage>
        <taxon>Bacteria</taxon>
        <taxon>Bacillati</taxon>
        <taxon>Bacillota</taxon>
        <taxon>Bacilli</taxon>
        <taxon>Bacillales</taxon>
        <taxon>Anoxybacillaceae</taxon>
        <taxon>Anoxybacteroides</taxon>
    </lineage>
</organism>
<gene>
    <name evidence="2" type="ORF">PNH38_04905</name>
</gene>
<dbReference type="Pfam" id="PF04519">
    <property type="entry name" value="Bactofilin"/>
    <property type="match status" value="1"/>
</dbReference>
<sequence>MERKDLVIAGVGHASGGIYNMVKVSGSGKLFGDVDCNDLSIQGNATIEGNVKAEMAHVSGRVHMTGALHAEQVKISGNASVGGNIECKVIRFHGNGSVKGALNAEEVYIHGETDVAGDCAAETFDARGSFTIGGLLNAGNIQVKLYGHCQVKEIGGETIEVRQPGVPFLKKLFFHVGLTAEMIEGDEIYLEHTNAKVVRGNKVTVGPGCEIERVEYQSSFECDKGAKVGTYQKV</sequence>
<protein>
    <submittedName>
        <fullName evidence="2">Polymer-forming cytoskeletal protein</fullName>
    </submittedName>
</protein>
<evidence type="ECO:0000313" key="3">
    <source>
        <dbReference type="Proteomes" id="UP001213979"/>
    </source>
</evidence>
<proteinExistence type="inferred from homology"/>
<comment type="caution">
    <text evidence="2">The sequence shown here is derived from an EMBL/GenBank/DDBJ whole genome shotgun (WGS) entry which is preliminary data.</text>
</comment>
<dbReference type="PANTHER" id="PTHR35024">
    <property type="entry name" value="HYPOTHETICAL CYTOSOLIC PROTEIN"/>
    <property type="match status" value="1"/>
</dbReference>
<dbReference type="RefSeq" id="WP_159719626.1">
    <property type="nucleotide sequence ID" value="NZ_JAQOTG010000002.1"/>
</dbReference>
<reference evidence="2 3" key="1">
    <citation type="submission" date="2023-01" db="EMBL/GenBank/DDBJ databases">
        <title>Genome-based reclassification of Anoxybacillus geothermalis as a later heterotypic synonym of Anoxybacillus rupiensis.</title>
        <authorList>
            <person name="Inan Bektas K."/>
            <person name="Canakci S."/>
            <person name="Belduz A.A."/>
            <person name="Guler H.H."/>
        </authorList>
    </citation>
    <scope>NUCLEOTIDE SEQUENCE [LARGE SCALE GENOMIC DNA]</scope>
    <source>
        <strain evidence="2 3">DSM 17127</strain>
    </source>
</reference>